<protein>
    <submittedName>
        <fullName evidence="2">Biotin--acetyl-CoA-carboxylase ligase</fullName>
    </submittedName>
</protein>
<dbReference type="Pfam" id="PF03099">
    <property type="entry name" value="BPL_LplA_LipB"/>
    <property type="match status" value="1"/>
</dbReference>
<evidence type="ECO:0000313" key="2">
    <source>
        <dbReference type="EMBL" id="HJF66409.1"/>
    </source>
</evidence>
<dbReference type="AlphaFoldDB" id="A0A9D2UY13"/>
<reference evidence="2" key="1">
    <citation type="journal article" date="2021" name="PeerJ">
        <title>Extensive microbial diversity within the chicken gut microbiome revealed by metagenomics and culture.</title>
        <authorList>
            <person name="Gilroy R."/>
            <person name="Ravi A."/>
            <person name="Getino M."/>
            <person name="Pursley I."/>
            <person name="Horton D.L."/>
            <person name="Alikhan N.F."/>
            <person name="Baker D."/>
            <person name="Gharbi K."/>
            <person name="Hall N."/>
            <person name="Watson M."/>
            <person name="Adriaenssens E.M."/>
            <person name="Foster-Nyarko E."/>
            <person name="Jarju S."/>
            <person name="Secka A."/>
            <person name="Antonio M."/>
            <person name="Oren A."/>
            <person name="Chaudhuri R.R."/>
            <person name="La Ragione R."/>
            <person name="Hildebrand F."/>
            <person name="Pallen M.J."/>
        </authorList>
    </citation>
    <scope>NUCLEOTIDE SEQUENCE</scope>
    <source>
        <strain evidence="2">ChiGjej6B6-11269</strain>
    </source>
</reference>
<comment type="caution">
    <text evidence="2">The sequence shown here is derived from an EMBL/GenBank/DDBJ whole genome shotgun (WGS) entry which is preliminary data.</text>
</comment>
<evidence type="ECO:0000259" key="1">
    <source>
        <dbReference type="Pfam" id="PF03099"/>
    </source>
</evidence>
<evidence type="ECO:0000313" key="3">
    <source>
        <dbReference type="Proteomes" id="UP000786989"/>
    </source>
</evidence>
<dbReference type="GO" id="GO:0004077">
    <property type="term" value="F:biotin--[biotin carboxyl-carrier protein] ligase activity"/>
    <property type="evidence" value="ECO:0007669"/>
    <property type="project" value="TreeGrafter"/>
</dbReference>
<proteinExistence type="predicted"/>
<dbReference type="InterPro" id="IPR004143">
    <property type="entry name" value="BPL_LPL_catalytic"/>
</dbReference>
<dbReference type="PANTHER" id="PTHR12835">
    <property type="entry name" value="BIOTIN PROTEIN LIGASE"/>
    <property type="match status" value="1"/>
</dbReference>
<dbReference type="PANTHER" id="PTHR12835:SF5">
    <property type="entry name" value="BIOTIN--PROTEIN LIGASE"/>
    <property type="match status" value="1"/>
</dbReference>
<keyword evidence="2" id="KW-0436">Ligase</keyword>
<accession>A0A9D2UY13</accession>
<organism evidence="2 3">
    <name type="scientific">Slackia equolifaciens</name>
    <dbReference type="NCBI Taxonomy" id="498718"/>
    <lineage>
        <taxon>Bacteria</taxon>
        <taxon>Bacillati</taxon>
        <taxon>Actinomycetota</taxon>
        <taxon>Coriobacteriia</taxon>
        <taxon>Eggerthellales</taxon>
        <taxon>Eggerthellaceae</taxon>
        <taxon>Slackia</taxon>
    </lineage>
</organism>
<dbReference type="GO" id="GO:0005737">
    <property type="term" value="C:cytoplasm"/>
    <property type="evidence" value="ECO:0007669"/>
    <property type="project" value="TreeGrafter"/>
</dbReference>
<dbReference type="SUPFAM" id="SSF55681">
    <property type="entry name" value="Class II aaRS and biotin synthetases"/>
    <property type="match status" value="2"/>
</dbReference>
<feature type="domain" description="BPL/LPL catalytic" evidence="1">
    <location>
        <begin position="11"/>
        <end position="184"/>
    </location>
</feature>
<gene>
    <name evidence="2" type="ORF">K8U77_09900</name>
</gene>
<sequence>MHFSILRKDLTASTNDDVWELASQGAAEGAVVVARSQRQGRGQWGRVWVSPEGGLYFSLLLRPGIPQSKWPLISPAIARAVCRVARMECGVDPAAFWVEPVPGEDAASGDAHAANSGGIVGSIVQGMRKLTGSAMPDATDAAAPCLADTIHVKHPNDVVCDAGKVCGISLEARDGCVVVGCGVNVFHPDRPIETDGRNVPAYLVDLAQGRLGTPSGEYLDALLDALLVSMAHELESLE</sequence>
<reference evidence="2" key="2">
    <citation type="submission" date="2021-09" db="EMBL/GenBank/DDBJ databases">
        <authorList>
            <person name="Gilroy R."/>
        </authorList>
    </citation>
    <scope>NUCLEOTIDE SEQUENCE</scope>
    <source>
        <strain evidence="2">ChiGjej6B6-11269</strain>
    </source>
</reference>
<name>A0A9D2UY13_9ACTN</name>
<dbReference type="EMBL" id="DYWI01000195">
    <property type="protein sequence ID" value="HJF66409.1"/>
    <property type="molecule type" value="Genomic_DNA"/>
</dbReference>
<dbReference type="Gene3D" id="3.30.930.10">
    <property type="entry name" value="Bira Bifunctional Protein, Domain 2"/>
    <property type="match status" value="1"/>
</dbReference>
<dbReference type="Proteomes" id="UP000786989">
    <property type="component" value="Unassembled WGS sequence"/>
</dbReference>
<dbReference type="InterPro" id="IPR045864">
    <property type="entry name" value="aa-tRNA-synth_II/BPL/LPL"/>
</dbReference>